<evidence type="ECO:0000256" key="13">
    <source>
        <dbReference type="ARBA" id="ARBA00031533"/>
    </source>
</evidence>
<dbReference type="EC" id="3.4.11.2" evidence="4"/>
<evidence type="ECO:0000256" key="1">
    <source>
        <dbReference type="ARBA" id="ARBA00000098"/>
    </source>
</evidence>
<keyword evidence="16" id="KW-0449">Lipoprotein</keyword>
<evidence type="ECO:0000256" key="11">
    <source>
        <dbReference type="ARBA" id="ARBA00023049"/>
    </source>
</evidence>
<dbReference type="InterPro" id="IPR050344">
    <property type="entry name" value="Peptidase_M1_aminopeptidases"/>
</dbReference>
<feature type="domain" description="Peptidase M1 membrane alanine aminopeptidase" evidence="14">
    <location>
        <begin position="222"/>
        <end position="436"/>
    </location>
</feature>
<sequence>MPSLTLDEARERAAQLTEVAYAVDLDLTDAETFGSRTLVRFRSASSQTFLELTGAVEIEVRVNGAAADATYDGSRIRLNHLATDGVNEVEVDARLPYVTDGDGMHRTVDPADGEAYVGAYLGMDIAHKVYACFDQNDLKASFDVTVVADPTWTVLANGRTVEQDAGRWRFATTPPIPPALLVVAAGPWASVRWEHAGLDFAWHARASLATELARDAEELKAVTVGCFDHYAEIFAEPYPFDSYDQAFVPGLNWGAQEMPGCVTYRDEMLPRGAVPEDLRLLRTAVIAHEMAHMWFGDLVTMTWWEDTWLQESFADYLGYRVAADGAGTPGALVGHEARGKPAAYDADERRSTHPVAPDPEDVPDVDAAMTIFDSISYAKGNSVLRQLATWLGDDAFLAGVNAYLTRHRFGNATLADFVAALDEASDRDVHAWVEVWLRRTGFDTLRVERDGDVPVVHRDGVRPHRIRVTAYDDQWVETGTAFVDVADDPVPLPELSGRFVVPNSHGETFARIVLDPATAAAAATGLCRIDDELVRGVLWTMYVDQVHTRALDAATFVELVAQHLPGERSVTLVSAVLERTLDRVLPLRLPAAAVPGALGELAGACGTGLLHATTPERALAFAAGVAATSSDAGSLREWLDAGAAGTLPLTPTLRWAVVRRLAELGAADADLVEAERSRDPGTDADLGAAAALAARPTPEAKAGAWAVAADPTVGNRLFRATLGGLWVAGQAELLAPYVERYLREGARWAARGQAFAQQVGHARPTIELTDGQVALLDEVLAGEVPTVLRRAWEDWRDDLG</sequence>
<dbReference type="InterPro" id="IPR001930">
    <property type="entry name" value="Peptidase_M1"/>
</dbReference>
<keyword evidence="10" id="KW-0862">Zinc</keyword>
<dbReference type="SUPFAM" id="SSF63737">
    <property type="entry name" value="Leukotriene A4 hydrolase N-terminal domain"/>
    <property type="match status" value="1"/>
</dbReference>
<evidence type="ECO:0000256" key="8">
    <source>
        <dbReference type="ARBA" id="ARBA00022723"/>
    </source>
</evidence>
<proteinExistence type="inferred from homology"/>
<keyword evidence="17" id="KW-1185">Reference proteome</keyword>
<evidence type="ECO:0000313" key="17">
    <source>
        <dbReference type="Proteomes" id="UP000780875"/>
    </source>
</evidence>
<dbReference type="PANTHER" id="PTHR11533:SF174">
    <property type="entry name" value="PUROMYCIN-SENSITIVE AMINOPEPTIDASE-RELATED"/>
    <property type="match status" value="1"/>
</dbReference>
<dbReference type="PRINTS" id="PR00756">
    <property type="entry name" value="ALADIPTASE"/>
</dbReference>
<dbReference type="NCBIfam" id="TIGR02412">
    <property type="entry name" value="pepN_strep_liv"/>
    <property type="match status" value="1"/>
</dbReference>
<dbReference type="InterPro" id="IPR042097">
    <property type="entry name" value="Aminopeptidase_N-like_N_sf"/>
</dbReference>
<keyword evidence="9 16" id="KW-0378">Hydrolase</keyword>
<evidence type="ECO:0000256" key="5">
    <source>
        <dbReference type="ARBA" id="ARBA00015611"/>
    </source>
</evidence>
<evidence type="ECO:0000256" key="7">
    <source>
        <dbReference type="ARBA" id="ARBA00022670"/>
    </source>
</evidence>
<dbReference type="Gene3D" id="1.10.390.10">
    <property type="entry name" value="Neutral Protease Domain 2"/>
    <property type="match status" value="1"/>
</dbReference>
<evidence type="ECO:0000313" key="16">
    <source>
        <dbReference type="EMBL" id="MBZ5739709.1"/>
    </source>
</evidence>
<evidence type="ECO:0000256" key="4">
    <source>
        <dbReference type="ARBA" id="ARBA00012564"/>
    </source>
</evidence>
<evidence type="ECO:0000259" key="15">
    <source>
        <dbReference type="Pfam" id="PF11838"/>
    </source>
</evidence>
<evidence type="ECO:0000256" key="6">
    <source>
        <dbReference type="ARBA" id="ARBA00022438"/>
    </source>
</evidence>
<name>A0ABS7UFV3_9ACTN</name>
<dbReference type="Pfam" id="PF11838">
    <property type="entry name" value="ERAP1_C"/>
    <property type="match status" value="1"/>
</dbReference>
<keyword evidence="8" id="KW-0479">Metal-binding</keyword>
<dbReference type="PANTHER" id="PTHR11533">
    <property type="entry name" value="PROTEASE M1 ZINC METALLOPROTEASE"/>
    <property type="match status" value="1"/>
</dbReference>
<evidence type="ECO:0000259" key="14">
    <source>
        <dbReference type="Pfam" id="PF01433"/>
    </source>
</evidence>
<gene>
    <name evidence="16" type="primary">pepN</name>
    <name evidence="16" type="ORF">K8U61_16155</name>
</gene>
<dbReference type="GO" id="GO:0016285">
    <property type="term" value="F:alanyl aminopeptidase activity"/>
    <property type="evidence" value="ECO:0007669"/>
    <property type="project" value="UniProtKB-EC"/>
</dbReference>
<dbReference type="InterPro" id="IPR024571">
    <property type="entry name" value="ERAP1-like_C_dom"/>
</dbReference>
<dbReference type="Proteomes" id="UP000780875">
    <property type="component" value="Unassembled WGS sequence"/>
</dbReference>
<feature type="domain" description="ERAP1-like C-terminal" evidence="15">
    <location>
        <begin position="499"/>
        <end position="797"/>
    </location>
</feature>
<keyword evidence="7" id="KW-0645">Protease</keyword>
<comment type="catalytic activity">
    <reaction evidence="1">
        <text>Release of an N-terminal amino acid, Xaa-|-Yaa- from a peptide, amide or arylamide. Xaa is preferably Ala, but may be most amino acids including Pro (slow action). When a terminal hydrophobic residue is followed by a prolyl residue, the two may be released as an intact Xaa-Pro dipeptide.</text>
        <dbReference type="EC" id="3.4.11.2"/>
    </reaction>
</comment>
<dbReference type="Gene3D" id="2.60.40.1730">
    <property type="entry name" value="tricorn interacting facor f3 domain"/>
    <property type="match status" value="1"/>
</dbReference>
<accession>A0ABS7UFV3</accession>
<evidence type="ECO:0000256" key="3">
    <source>
        <dbReference type="ARBA" id="ARBA00010136"/>
    </source>
</evidence>
<evidence type="ECO:0000256" key="9">
    <source>
        <dbReference type="ARBA" id="ARBA00022801"/>
    </source>
</evidence>
<evidence type="ECO:0000256" key="10">
    <source>
        <dbReference type="ARBA" id="ARBA00022833"/>
    </source>
</evidence>
<dbReference type="InterPro" id="IPR027268">
    <property type="entry name" value="Peptidase_M4/M1_CTD_sf"/>
</dbReference>
<comment type="cofactor">
    <cofactor evidence="2">
        <name>Zn(2+)</name>
        <dbReference type="ChEBI" id="CHEBI:29105"/>
    </cofactor>
</comment>
<dbReference type="SUPFAM" id="SSF55486">
    <property type="entry name" value="Metalloproteases ('zincins'), catalytic domain"/>
    <property type="match status" value="1"/>
</dbReference>
<comment type="similarity">
    <text evidence="3">Belongs to the peptidase M1 family.</text>
</comment>
<keyword evidence="6 16" id="KW-0031">Aminopeptidase</keyword>
<dbReference type="EMBL" id="JAIQZJ010000009">
    <property type="protein sequence ID" value="MBZ5739709.1"/>
    <property type="molecule type" value="Genomic_DNA"/>
</dbReference>
<keyword evidence="11" id="KW-0482">Metalloprotease</keyword>
<dbReference type="RefSeq" id="WP_224124070.1">
    <property type="nucleotide sequence ID" value="NZ_JAIQZJ010000009.1"/>
</dbReference>
<evidence type="ECO:0000256" key="2">
    <source>
        <dbReference type="ARBA" id="ARBA00001947"/>
    </source>
</evidence>
<organism evidence="16 17">
    <name type="scientific">Nocardioides mangrovi</name>
    <dbReference type="NCBI Taxonomy" id="2874580"/>
    <lineage>
        <taxon>Bacteria</taxon>
        <taxon>Bacillati</taxon>
        <taxon>Actinomycetota</taxon>
        <taxon>Actinomycetes</taxon>
        <taxon>Propionibacteriales</taxon>
        <taxon>Nocardioidaceae</taxon>
        <taxon>Nocardioides</taxon>
    </lineage>
</organism>
<reference evidence="16 17" key="1">
    <citation type="submission" date="2021-09" db="EMBL/GenBank/DDBJ databases">
        <title>Whole genome sequence of Nocardioides sp. GBK3QG-3.</title>
        <authorList>
            <person name="Tuo L."/>
        </authorList>
    </citation>
    <scope>NUCLEOTIDE SEQUENCE [LARGE SCALE GENOMIC DNA]</scope>
    <source>
        <strain evidence="16 17">GBK3QG-3</strain>
    </source>
</reference>
<protein>
    <recommendedName>
        <fullName evidence="5">Aminopeptidase N</fullName>
        <ecNumber evidence="4">3.4.11.2</ecNumber>
    </recommendedName>
    <alternativeName>
        <fullName evidence="12">Alanine aminopeptidase</fullName>
    </alternativeName>
    <alternativeName>
        <fullName evidence="13">Lysyl aminopeptidase</fullName>
    </alternativeName>
</protein>
<dbReference type="Pfam" id="PF01433">
    <property type="entry name" value="Peptidase_M1"/>
    <property type="match status" value="1"/>
</dbReference>
<dbReference type="CDD" id="cd09602">
    <property type="entry name" value="M1_APN"/>
    <property type="match status" value="1"/>
</dbReference>
<comment type="caution">
    <text evidence="16">The sequence shown here is derived from an EMBL/GenBank/DDBJ whole genome shotgun (WGS) entry which is preliminary data.</text>
</comment>
<dbReference type="InterPro" id="IPR012778">
    <property type="entry name" value="Pept_M1_aminopeptidase"/>
</dbReference>
<evidence type="ECO:0000256" key="12">
    <source>
        <dbReference type="ARBA" id="ARBA00029811"/>
    </source>
</evidence>
<dbReference type="InterPro" id="IPR014782">
    <property type="entry name" value="Peptidase_M1_dom"/>
</dbReference>